<proteinExistence type="predicted"/>
<keyword evidence="4 6" id="KW-1133">Transmembrane helix</keyword>
<evidence type="ECO:0000256" key="3">
    <source>
        <dbReference type="ARBA" id="ARBA00022692"/>
    </source>
</evidence>
<dbReference type="InterPro" id="IPR020948">
    <property type="entry name" value="P_starv_induced_PsiE-like"/>
</dbReference>
<evidence type="ECO:0000313" key="8">
    <source>
        <dbReference type="Proteomes" id="UP001501588"/>
    </source>
</evidence>
<evidence type="ECO:0000256" key="5">
    <source>
        <dbReference type="ARBA" id="ARBA00023136"/>
    </source>
</evidence>
<protein>
    <recommendedName>
        <fullName evidence="9">Phosphate-starvation-inducible E</fullName>
    </recommendedName>
</protein>
<evidence type="ECO:0008006" key="9">
    <source>
        <dbReference type="Google" id="ProtNLM"/>
    </source>
</evidence>
<keyword evidence="8" id="KW-1185">Reference proteome</keyword>
<feature type="transmembrane region" description="Helical" evidence="6">
    <location>
        <begin position="30"/>
        <end position="48"/>
    </location>
</feature>
<accession>A0ABN1F310</accession>
<keyword evidence="3 6" id="KW-0812">Transmembrane</keyword>
<dbReference type="Proteomes" id="UP001501588">
    <property type="component" value="Unassembled WGS sequence"/>
</dbReference>
<evidence type="ECO:0000256" key="6">
    <source>
        <dbReference type="SAM" id="Phobius"/>
    </source>
</evidence>
<dbReference type="Pfam" id="PF06146">
    <property type="entry name" value="PsiE"/>
    <property type="match status" value="1"/>
</dbReference>
<evidence type="ECO:0000256" key="1">
    <source>
        <dbReference type="ARBA" id="ARBA00004651"/>
    </source>
</evidence>
<name>A0ABN1F310_9PROT</name>
<organism evidence="7 8">
    <name type="scientific">Craurococcus roseus</name>
    <dbReference type="NCBI Taxonomy" id="77585"/>
    <lineage>
        <taxon>Bacteria</taxon>
        <taxon>Pseudomonadati</taxon>
        <taxon>Pseudomonadota</taxon>
        <taxon>Alphaproteobacteria</taxon>
        <taxon>Acetobacterales</taxon>
        <taxon>Acetobacteraceae</taxon>
        <taxon>Craurococcus</taxon>
    </lineage>
</organism>
<dbReference type="EMBL" id="BAAAFZ010000021">
    <property type="protein sequence ID" value="GAA0580404.1"/>
    <property type="molecule type" value="Genomic_DNA"/>
</dbReference>
<sequence length="62" mass="6489">MQVRTVVLIALLAIARKFLILDLKEVEHTTLLGLAGAALALGGVYWLVGGQDRRDAEASGGG</sequence>
<keyword evidence="2" id="KW-1003">Cell membrane</keyword>
<evidence type="ECO:0000256" key="4">
    <source>
        <dbReference type="ARBA" id="ARBA00022989"/>
    </source>
</evidence>
<comment type="caution">
    <text evidence="7">The sequence shown here is derived from an EMBL/GenBank/DDBJ whole genome shotgun (WGS) entry which is preliminary data.</text>
</comment>
<gene>
    <name evidence="7" type="ORF">GCM10009416_18480</name>
</gene>
<evidence type="ECO:0000256" key="2">
    <source>
        <dbReference type="ARBA" id="ARBA00022475"/>
    </source>
</evidence>
<keyword evidence="5 6" id="KW-0472">Membrane</keyword>
<evidence type="ECO:0000313" key="7">
    <source>
        <dbReference type="EMBL" id="GAA0580404.1"/>
    </source>
</evidence>
<reference evidence="7 8" key="1">
    <citation type="journal article" date="2019" name="Int. J. Syst. Evol. Microbiol.">
        <title>The Global Catalogue of Microorganisms (GCM) 10K type strain sequencing project: providing services to taxonomists for standard genome sequencing and annotation.</title>
        <authorList>
            <consortium name="The Broad Institute Genomics Platform"/>
            <consortium name="The Broad Institute Genome Sequencing Center for Infectious Disease"/>
            <person name="Wu L."/>
            <person name="Ma J."/>
        </authorList>
    </citation>
    <scope>NUCLEOTIDE SEQUENCE [LARGE SCALE GENOMIC DNA]</scope>
    <source>
        <strain evidence="7 8">JCM 9933</strain>
    </source>
</reference>
<comment type="subcellular location">
    <subcellularLocation>
        <location evidence="1">Cell membrane</location>
        <topology evidence="1">Multi-pass membrane protein</topology>
    </subcellularLocation>
</comment>